<dbReference type="Proteomes" id="UP000217103">
    <property type="component" value="Unassembled WGS sequence"/>
</dbReference>
<dbReference type="InterPro" id="IPR029068">
    <property type="entry name" value="Glyas_Bleomycin-R_OHBP_Dase"/>
</dbReference>
<organism evidence="2 3">
    <name type="scientific">Thermostaphylospora chromogena</name>
    <dbReference type="NCBI Taxonomy" id="35622"/>
    <lineage>
        <taxon>Bacteria</taxon>
        <taxon>Bacillati</taxon>
        <taxon>Actinomycetota</taxon>
        <taxon>Actinomycetes</taxon>
        <taxon>Streptosporangiales</taxon>
        <taxon>Thermomonosporaceae</taxon>
        <taxon>Thermostaphylospora</taxon>
    </lineage>
</organism>
<dbReference type="Gene3D" id="3.10.180.10">
    <property type="entry name" value="2,3-Dihydroxybiphenyl 1,2-Dioxygenase, domain 1"/>
    <property type="match status" value="1"/>
</dbReference>
<dbReference type="CDD" id="cd06587">
    <property type="entry name" value="VOC"/>
    <property type="match status" value="1"/>
</dbReference>
<dbReference type="PROSITE" id="PS51819">
    <property type="entry name" value="VOC"/>
    <property type="match status" value="1"/>
</dbReference>
<evidence type="ECO:0000313" key="2">
    <source>
        <dbReference type="EMBL" id="SDR31707.1"/>
    </source>
</evidence>
<dbReference type="EMBL" id="FNKK01000002">
    <property type="protein sequence ID" value="SDR31707.1"/>
    <property type="molecule type" value="Genomic_DNA"/>
</dbReference>
<gene>
    <name evidence="2" type="ORF">SAMN04489764_5087</name>
</gene>
<reference evidence="2 3" key="1">
    <citation type="submission" date="2016-10" db="EMBL/GenBank/DDBJ databases">
        <authorList>
            <person name="de Groot N.N."/>
        </authorList>
    </citation>
    <scope>NUCLEOTIDE SEQUENCE [LARGE SCALE GENOMIC DNA]</scope>
    <source>
        <strain evidence="2 3">DSM 43794</strain>
    </source>
</reference>
<dbReference type="RefSeq" id="WP_093262594.1">
    <property type="nucleotide sequence ID" value="NZ_FNKK01000002.1"/>
</dbReference>
<dbReference type="InterPro" id="IPR041581">
    <property type="entry name" value="Glyoxalase_6"/>
</dbReference>
<keyword evidence="3" id="KW-1185">Reference proteome</keyword>
<dbReference type="Pfam" id="PF18029">
    <property type="entry name" value="Glyoxalase_6"/>
    <property type="match status" value="1"/>
</dbReference>
<dbReference type="SUPFAM" id="SSF54593">
    <property type="entry name" value="Glyoxalase/Bleomycin resistance protein/Dihydroxybiphenyl dioxygenase"/>
    <property type="match status" value="1"/>
</dbReference>
<dbReference type="OrthoDB" id="1645442at2"/>
<proteinExistence type="predicted"/>
<sequence>MTGIATLRTIVLDCPEPRELADFYTRLLGGRIVYSDDDWTTVEADGGVHVSFQRVPDHRPPTWPEGSRPQQIHLDVTVEDLDAAEQAVLELGAVKHEHQPGGDGGGFRVFLDPAGHPFCLCVD</sequence>
<accession>A0A1H1I1Y0</accession>
<protein>
    <submittedName>
        <fullName evidence="2">Glyoxalase-like domain-containing protein</fullName>
    </submittedName>
</protein>
<feature type="domain" description="VOC" evidence="1">
    <location>
        <begin position="6"/>
        <end position="123"/>
    </location>
</feature>
<evidence type="ECO:0000313" key="3">
    <source>
        <dbReference type="Proteomes" id="UP000217103"/>
    </source>
</evidence>
<evidence type="ECO:0000259" key="1">
    <source>
        <dbReference type="PROSITE" id="PS51819"/>
    </source>
</evidence>
<dbReference type="AlphaFoldDB" id="A0A1H1I1Y0"/>
<dbReference type="STRING" id="35622.SAMN04489764_5087"/>
<dbReference type="PANTHER" id="PTHR35908">
    <property type="entry name" value="HYPOTHETICAL FUSION PROTEIN"/>
    <property type="match status" value="1"/>
</dbReference>
<name>A0A1H1I1Y0_9ACTN</name>
<dbReference type="InterPro" id="IPR037523">
    <property type="entry name" value="VOC_core"/>
</dbReference>
<dbReference type="PANTHER" id="PTHR35908:SF1">
    <property type="entry name" value="CONSERVED PROTEIN"/>
    <property type="match status" value="1"/>
</dbReference>